<dbReference type="Pfam" id="PF14898">
    <property type="entry name" value="DUF4491"/>
    <property type="match status" value="1"/>
</dbReference>
<evidence type="ECO:0000256" key="1">
    <source>
        <dbReference type="SAM" id="Phobius"/>
    </source>
</evidence>
<feature type="transmembrane region" description="Helical" evidence="1">
    <location>
        <begin position="33"/>
        <end position="50"/>
    </location>
</feature>
<reference evidence="2 3" key="1">
    <citation type="submission" date="2021-10" db="EMBL/GenBank/DDBJ databases">
        <title>Anaerobic single-cell dispensing facilitates the cultivation of human gut bacteria.</title>
        <authorList>
            <person name="Afrizal A."/>
        </authorList>
    </citation>
    <scope>NUCLEOTIDE SEQUENCE [LARGE SCALE GENOMIC DNA]</scope>
    <source>
        <strain evidence="2 3">CLA-AA-H244</strain>
    </source>
</reference>
<keyword evidence="1" id="KW-0472">Membrane</keyword>
<keyword evidence="1" id="KW-0812">Transmembrane</keyword>
<dbReference type="Proteomes" id="UP001199355">
    <property type="component" value="Unassembled WGS sequence"/>
</dbReference>
<keyword evidence="3" id="KW-1185">Reference proteome</keyword>
<feature type="transmembrane region" description="Helical" evidence="1">
    <location>
        <begin position="6"/>
        <end position="26"/>
    </location>
</feature>
<sequence length="95" mass="10826">MNFSGILTAGISFLVIGIFHPIVIWAEYYFTKRCWPVFLAAGVICLGLSVCSGREMPSVFLGVLGCTFLWSIQELYEQEERVKKGWFPENSNRQK</sequence>
<protein>
    <submittedName>
        <fullName evidence="2">DUF4491 family protein</fullName>
    </submittedName>
</protein>
<dbReference type="EMBL" id="JAJEQF010000017">
    <property type="protein sequence ID" value="MCC2167630.1"/>
    <property type="molecule type" value="Genomic_DNA"/>
</dbReference>
<organism evidence="2 3">
    <name type="scientific">Gallintestinimicrobium propionicum</name>
    <dbReference type="NCBI Taxonomy" id="2981770"/>
    <lineage>
        <taxon>Bacteria</taxon>
        <taxon>Bacillati</taxon>
        <taxon>Bacillota</taxon>
        <taxon>Clostridia</taxon>
        <taxon>Lachnospirales</taxon>
        <taxon>Lachnospiraceae</taxon>
        <taxon>Gallintestinimicrobium</taxon>
    </lineage>
</organism>
<dbReference type="RefSeq" id="WP_308728206.1">
    <property type="nucleotide sequence ID" value="NZ_JAJEQF010000017.1"/>
</dbReference>
<evidence type="ECO:0000313" key="3">
    <source>
        <dbReference type="Proteomes" id="UP001199355"/>
    </source>
</evidence>
<proteinExistence type="predicted"/>
<gene>
    <name evidence="2" type="ORF">LKD45_08000</name>
</gene>
<keyword evidence="1" id="KW-1133">Transmembrane helix</keyword>
<name>A0AAE3AXW5_9FIRM</name>
<evidence type="ECO:0000313" key="2">
    <source>
        <dbReference type="EMBL" id="MCC2167630.1"/>
    </source>
</evidence>
<dbReference type="AlphaFoldDB" id="A0AAE3AXW5"/>
<comment type="caution">
    <text evidence="2">The sequence shown here is derived from an EMBL/GenBank/DDBJ whole genome shotgun (WGS) entry which is preliminary data.</text>
</comment>
<dbReference type="InterPro" id="IPR027890">
    <property type="entry name" value="DUF4491"/>
</dbReference>
<accession>A0AAE3AXW5</accession>